<keyword evidence="1" id="KW-0472">Membrane</keyword>
<reference evidence="2" key="1">
    <citation type="submission" date="2022-07" db="EMBL/GenBank/DDBJ databases">
        <authorList>
            <person name="Jung M.-Y."/>
            <person name="Lee M."/>
        </authorList>
    </citation>
    <scope>NUCLEOTIDE SEQUENCE</scope>
    <source>
        <strain evidence="2">S8</strain>
    </source>
</reference>
<feature type="transmembrane region" description="Helical" evidence="1">
    <location>
        <begin position="9"/>
        <end position="27"/>
    </location>
</feature>
<keyword evidence="1" id="KW-0812">Transmembrane</keyword>
<keyword evidence="3" id="KW-1185">Reference proteome</keyword>
<proteinExistence type="predicted"/>
<evidence type="ECO:0000256" key="1">
    <source>
        <dbReference type="SAM" id="Phobius"/>
    </source>
</evidence>
<keyword evidence="1" id="KW-1133">Transmembrane helix</keyword>
<dbReference type="PROSITE" id="PS51257">
    <property type="entry name" value="PROKAR_LIPOPROTEIN"/>
    <property type="match status" value="1"/>
</dbReference>
<comment type="caution">
    <text evidence="2">The sequence shown here is derived from an EMBL/GenBank/DDBJ whole genome shotgun (WGS) entry which is preliminary data.</text>
</comment>
<sequence length="72" mass="8036">MHLEVKKGHVFVLIITALIIYACYTVSVPYNIPLLFIARNFVIPTLLILVGISKDTSSLPVRLAWFIPGIVL</sequence>
<reference evidence="2" key="2">
    <citation type="journal article" date="2023" name="Curr. Microbiol.">
        <title>Granulicatella seriolae sp. nov., a Novel Facultative Anaerobe Isolated from Yellowtail Marine Fish.</title>
        <authorList>
            <person name="Lee M."/>
            <person name="Choi Y.J."/>
            <person name="Farooq A."/>
            <person name="Jeong J.B."/>
            <person name="Jung M.Y."/>
        </authorList>
    </citation>
    <scope>NUCLEOTIDE SEQUENCE</scope>
    <source>
        <strain evidence="2">S8</strain>
    </source>
</reference>
<dbReference type="Proteomes" id="UP001059480">
    <property type="component" value="Unassembled WGS sequence"/>
</dbReference>
<dbReference type="EMBL" id="JANHNZ010000005">
    <property type="protein sequence ID" value="MCQ9210119.1"/>
    <property type="molecule type" value="Genomic_DNA"/>
</dbReference>
<evidence type="ECO:0000313" key="2">
    <source>
        <dbReference type="EMBL" id="MCQ9210119.1"/>
    </source>
</evidence>
<dbReference type="RefSeq" id="WP_256945235.1">
    <property type="nucleotide sequence ID" value="NZ_JANHNZ010000005.1"/>
</dbReference>
<gene>
    <name evidence="2" type="ORF">NPA36_06100</name>
</gene>
<accession>A0ABT1WNM0</accession>
<reference evidence="2" key="3">
    <citation type="journal article" date="2023" name="Microbiol. Resour. Announc.">
        <title>Draft Genome Sequence of Granulicatella sp. Strain S8, Isolated from a Marine Fish, Seriola quinqueradiata.</title>
        <authorList>
            <person name="Lee M."/>
            <person name="Farooq A."/>
            <person name="Jeong J.B."/>
            <person name="Jung M.Y."/>
        </authorList>
    </citation>
    <scope>NUCLEOTIDE SEQUENCE</scope>
    <source>
        <strain evidence="2">S8</strain>
    </source>
</reference>
<evidence type="ECO:0000313" key="3">
    <source>
        <dbReference type="Proteomes" id="UP001059480"/>
    </source>
</evidence>
<organism evidence="2 3">
    <name type="scientific">Granulicatella seriolae</name>
    <dbReference type="NCBI Taxonomy" id="2967226"/>
    <lineage>
        <taxon>Bacteria</taxon>
        <taxon>Bacillati</taxon>
        <taxon>Bacillota</taxon>
        <taxon>Bacilli</taxon>
        <taxon>Lactobacillales</taxon>
        <taxon>Carnobacteriaceae</taxon>
        <taxon>Granulicatella</taxon>
    </lineage>
</organism>
<protein>
    <submittedName>
        <fullName evidence="2">Uncharacterized protein</fullName>
    </submittedName>
</protein>
<name>A0ABT1WNM0_9LACT</name>